<feature type="compositionally biased region" description="Polar residues" evidence="1">
    <location>
        <begin position="32"/>
        <end position="41"/>
    </location>
</feature>
<proteinExistence type="predicted"/>
<dbReference type="EMBL" id="QZBD01000058">
    <property type="protein sequence ID" value="THY32687.1"/>
    <property type="molecule type" value="Genomic_DNA"/>
</dbReference>
<feature type="compositionally biased region" description="Polar residues" evidence="1">
    <location>
        <begin position="9"/>
        <end position="24"/>
    </location>
</feature>
<feature type="compositionally biased region" description="Acidic residues" evidence="1">
    <location>
        <begin position="48"/>
        <end position="65"/>
    </location>
</feature>
<protein>
    <recommendedName>
        <fullName evidence="4">Histone chaperone domain-containing protein</fullName>
    </recommendedName>
</protein>
<comment type="caution">
    <text evidence="2">The sequence shown here is derived from an EMBL/GenBank/DDBJ whole genome shotgun (WGS) entry which is preliminary data.</text>
</comment>
<organism evidence="2 3">
    <name type="scientific">Aureobasidium pullulans</name>
    <name type="common">Black yeast</name>
    <name type="synonym">Pullularia pullulans</name>
    <dbReference type="NCBI Taxonomy" id="5580"/>
    <lineage>
        <taxon>Eukaryota</taxon>
        <taxon>Fungi</taxon>
        <taxon>Dikarya</taxon>
        <taxon>Ascomycota</taxon>
        <taxon>Pezizomycotina</taxon>
        <taxon>Dothideomycetes</taxon>
        <taxon>Dothideomycetidae</taxon>
        <taxon>Dothideales</taxon>
        <taxon>Saccotheciaceae</taxon>
        <taxon>Aureobasidium</taxon>
    </lineage>
</organism>
<evidence type="ECO:0000313" key="2">
    <source>
        <dbReference type="EMBL" id="THY32687.1"/>
    </source>
</evidence>
<feature type="region of interest" description="Disordered" evidence="1">
    <location>
        <begin position="1"/>
        <end position="113"/>
    </location>
</feature>
<gene>
    <name evidence="2" type="ORF">D6D01_02514</name>
</gene>
<accession>A0A4S9LS49</accession>
<name>A0A4S9LS49_AURPU</name>
<evidence type="ECO:0008006" key="4">
    <source>
        <dbReference type="Google" id="ProtNLM"/>
    </source>
</evidence>
<evidence type="ECO:0000313" key="3">
    <source>
        <dbReference type="Proteomes" id="UP000306584"/>
    </source>
</evidence>
<reference evidence="2 3" key="1">
    <citation type="submission" date="2018-10" db="EMBL/GenBank/DDBJ databases">
        <title>Fifty Aureobasidium pullulans genomes reveal a recombining polyextremotolerant generalist.</title>
        <authorList>
            <person name="Gostincar C."/>
            <person name="Turk M."/>
            <person name="Zajc J."/>
            <person name="Gunde-Cimerman N."/>
        </authorList>
    </citation>
    <scope>NUCLEOTIDE SEQUENCE [LARGE SCALE GENOMIC DNA]</scope>
    <source>
        <strain evidence="2 3">EXF-6604</strain>
    </source>
</reference>
<evidence type="ECO:0000256" key="1">
    <source>
        <dbReference type="SAM" id="MobiDB-lite"/>
    </source>
</evidence>
<sequence length="113" mass="11955">MTVFFLPTEPTNMSAEYTPETSTGVAGDNEYASRTGQNQIPVQKDEASVEDPIDADTADSDEVLEQDEKAAMNEDNIIDGGRTRGAKPTGSYQEPGDEEGLPGPDDGTSAVAQ</sequence>
<dbReference type="Proteomes" id="UP000306584">
    <property type="component" value="Unassembled WGS sequence"/>
</dbReference>
<dbReference type="AlphaFoldDB" id="A0A4S9LS49"/>